<gene>
    <name evidence="2" type="ORF">J3R30DRAFT_3429313</name>
</gene>
<feature type="domain" description="F-box" evidence="1">
    <location>
        <begin position="220"/>
        <end position="266"/>
    </location>
</feature>
<evidence type="ECO:0000313" key="3">
    <source>
        <dbReference type="Proteomes" id="UP001150266"/>
    </source>
</evidence>
<comment type="caution">
    <text evidence="2">The sequence shown here is derived from an EMBL/GenBank/DDBJ whole genome shotgun (WGS) entry which is preliminary data.</text>
</comment>
<dbReference type="InterPro" id="IPR001810">
    <property type="entry name" value="F-box_dom"/>
</dbReference>
<evidence type="ECO:0000313" key="2">
    <source>
        <dbReference type="EMBL" id="KAJ4487568.1"/>
    </source>
</evidence>
<accession>A0A9W9DW12</accession>
<reference evidence="2" key="1">
    <citation type="submission" date="2022-08" db="EMBL/GenBank/DDBJ databases">
        <title>A Global Phylogenomic Analysis of the Shiitake Genus Lentinula.</title>
        <authorList>
            <consortium name="DOE Joint Genome Institute"/>
            <person name="Sierra-Patev S."/>
            <person name="Min B."/>
            <person name="Naranjo-Ortiz M."/>
            <person name="Looney B."/>
            <person name="Konkel Z."/>
            <person name="Slot J.C."/>
            <person name="Sakamoto Y."/>
            <person name="Steenwyk J.L."/>
            <person name="Rokas A."/>
            <person name="Carro J."/>
            <person name="Camarero S."/>
            <person name="Ferreira P."/>
            <person name="Molpeceres G."/>
            <person name="Ruiz-Duenas F.J."/>
            <person name="Serrano A."/>
            <person name="Henrissat B."/>
            <person name="Drula E."/>
            <person name="Hughes K.W."/>
            <person name="Mata J.L."/>
            <person name="Ishikawa N.K."/>
            <person name="Vargas-Isla R."/>
            <person name="Ushijima S."/>
            <person name="Smith C.A."/>
            <person name="Ahrendt S."/>
            <person name="Andreopoulos W."/>
            <person name="He G."/>
            <person name="Labutti K."/>
            <person name="Lipzen A."/>
            <person name="Ng V."/>
            <person name="Riley R."/>
            <person name="Sandor L."/>
            <person name="Barry K."/>
            <person name="Martinez A.T."/>
            <person name="Xiao Y."/>
            <person name="Gibbons J.G."/>
            <person name="Terashima K."/>
            <person name="Grigoriev I.V."/>
            <person name="Hibbett D.S."/>
        </authorList>
    </citation>
    <scope>NUCLEOTIDE SEQUENCE</scope>
    <source>
        <strain evidence="2">JLM2183</strain>
    </source>
</reference>
<sequence>MGDWDFYCALCAASFTTSGIEDVLTALNLDNSYQNLFSWARTLQVVGQNPQASGLSCCYISGNGHCDYYGTAICRPSAEPNCPVPNGGSETFDVSTYYNYAAWQEEAIPVHEKCLQIFKRVLAYEKGVPFSQLDEVDLDSDVFFSAMREKRQSKELRCLDLDYFELDKYKREQFFIFEVLTSPFLSDPLHIPAMKDYINALPIAKRDPTKAVAPRSHSFSDPLSRLPPEIIIEILIIMPIESFTTFMTTSPAARHVQLASSFWKKRVEIHIPWSWEVFAHAAQKEQSYDWEKIYNDLEKFSKSDTITFESIPLGFANRRRIYNVCRQLTPIYIRLENEAQATSPTDDSKEMLRNAKCQHFVGVSIPLSSTFSSTNTFMLSQWSDIANERKTMEISWNSSGVLAGISLTIRGIRSAVGSSEIGAIVGLATDTIVIQEGDWIEGFLFFMSAPDPKITGVTVRTLRAPYASFGSTNGVGLRLMSVDEGNVFVGLKAAATTDSISRLGILECTLPPNVDLPLLPPRVNAATRKLIWKKQLPPPSVRALPFLAGYNNYGNEATEGGQFMEPLIFGVSEAQLSALTGIAVSADFLGMFAYHNNTEPSFIGLSKNNLKYFSIDGPGGERITKLSLGVGSTPVGVKVLTNRGRQGIFGMFREGSCQTHDYTGTMLNEAIAGIYGSFENLRNYPRFTAFGILYAPSTTSQSLTTDAPPGDWDPTPPPTQWYIEEPIYGGSEHFALTYLDLTKPVSKISGLFAAPDWCDIVELGGFVVTYTDGTTSYVGNPTDQWAEVHDAESALNLNRHQGMSYGFGKADEAVVAHATTAEAVGQNRDSACWDLGLNGAYISAVTAWAGKYLNGIQFHAVDGRASPKWGKCGQSAAAFITTHSTTATRESTIAVHVRAVGVKFFLDSQRDHYNASDARPVGLQALVANT</sequence>
<evidence type="ECO:0000259" key="1">
    <source>
        <dbReference type="PROSITE" id="PS50181"/>
    </source>
</evidence>
<proteinExistence type="predicted"/>
<dbReference type="EMBL" id="JAOTPV010000002">
    <property type="protein sequence ID" value="KAJ4487568.1"/>
    <property type="molecule type" value="Genomic_DNA"/>
</dbReference>
<protein>
    <recommendedName>
        <fullName evidence="1">F-box domain-containing protein</fullName>
    </recommendedName>
</protein>
<dbReference type="Proteomes" id="UP001150266">
    <property type="component" value="Unassembled WGS sequence"/>
</dbReference>
<organism evidence="2 3">
    <name type="scientific">Lentinula aciculospora</name>
    <dbReference type="NCBI Taxonomy" id="153920"/>
    <lineage>
        <taxon>Eukaryota</taxon>
        <taxon>Fungi</taxon>
        <taxon>Dikarya</taxon>
        <taxon>Basidiomycota</taxon>
        <taxon>Agaricomycotina</taxon>
        <taxon>Agaricomycetes</taxon>
        <taxon>Agaricomycetidae</taxon>
        <taxon>Agaricales</taxon>
        <taxon>Marasmiineae</taxon>
        <taxon>Omphalotaceae</taxon>
        <taxon>Lentinula</taxon>
    </lineage>
</organism>
<dbReference type="OrthoDB" id="2886486at2759"/>
<dbReference type="SUPFAM" id="SSF81383">
    <property type="entry name" value="F-box domain"/>
    <property type="match status" value="1"/>
</dbReference>
<name>A0A9W9DW12_9AGAR</name>
<dbReference type="PROSITE" id="PS50181">
    <property type="entry name" value="FBOX"/>
    <property type="match status" value="1"/>
</dbReference>
<dbReference type="InterPro" id="IPR036047">
    <property type="entry name" value="F-box-like_dom_sf"/>
</dbReference>
<keyword evidence="3" id="KW-1185">Reference proteome</keyword>
<dbReference type="AlphaFoldDB" id="A0A9W9DW12"/>